<evidence type="ECO:0000313" key="1">
    <source>
        <dbReference type="EMBL" id="KAL0942114.1"/>
    </source>
</evidence>
<dbReference type="EMBL" id="VUJX02000002">
    <property type="protein sequence ID" value="KAL0942114.1"/>
    <property type="molecule type" value="Genomic_DNA"/>
</dbReference>
<feature type="non-terminal residue" evidence="1">
    <location>
        <position position="127"/>
    </location>
</feature>
<gene>
    <name evidence="1" type="ORF">CTRU02_204877</name>
</gene>
<keyword evidence="1" id="KW-0695">RNA-directed DNA polymerase</keyword>
<reference evidence="1 2" key="1">
    <citation type="journal article" date="2020" name="Phytopathology">
        <title>Genome Sequence Resources of Colletotrichum truncatum, C. plurivorum, C. musicola, and C. sojae: Four Species Pathogenic to Soybean (Glycine max).</title>
        <authorList>
            <person name="Rogerio F."/>
            <person name="Boufleur T.R."/>
            <person name="Ciampi-Guillardi M."/>
            <person name="Sukno S.A."/>
            <person name="Thon M.R."/>
            <person name="Massola Junior N.S."/>
            <person name="Baroncelli R."/>
        </authorList>
    </citation>
    <scope>NUCLEOTIDE SEQUENCE [LARGE SCALE GENOMIC DNA]</scope>
    <source>
        <strain evidence="1 2">CMES1059</strain>
    </source>
</reference>
<accession>A0ACC3ZDH0</accession>
<keyword evidence="1" id="KW-0808">Transferase</keyword>
<sequence length="127" mass="14708">METAQLPLQIHSRNKRLNFDITEIGDKYDDQDSVTKKQPRNGASNEPLKTPKAKRFLAYLRIKDANARTLSATDISKEDRLLSIPEEYRQYQKLFAEELETGLPEHSNYDHEIPLKEGKEPKLGLLR</sequence>
<dbReference type="Proteomes" id="UP000805649">
    <property type="component" value="Unassembled WGS sequence"/>
</dbReference>
<evidence type="ECO:0000313" key="2">
    <source>
        <dbReference type="Proteomes" id="UP000805649"/>
    </source>
</evidence>
<proteinExistence type="predicted"/>
<keyword evidence="1" id="KW-0548">Nucleotidyltransferase</keyword>
<comment type="caution">
    <text evidence="1">The sequence shown here is derived from an EMBL/GenBank/DDBJ whole genome shotgun (WGS) entry which is preliminary data.</text>
</comment>
<keyword evidence="2" id="KW-1185">Reference proteome</keyword>
<organism evidence="1 2">
    <name type="scientific">Colletotrichum truncatum</name>
    <name type="common">Anthracnose fungus</name>
    <name type="synonym">Colletotrichum capsici</name>
    <dbReference type="NCBI Taxonomy" id="5467"/>
    <lineage>
        <taxon>Eukaryota</taxon>
        <taxon>Fungi</taxon>
        <taxon>Dikarya</taxon>
        <taxon>Ascomycota</taxon>
        <taxon>Pezizomycotina</taxon>
        <taxon>Sordariomycetes</taxon>
        <taxon>Hypocreomycetidae</taxon>
        <taxon>Glomerellales</taxon>
        <taxon>Glomerellaceae</taxon>
        <taxon>Colletotrichum</taxon>
        <taxon>Colletotrichum truncatum species complex</taxon>
    </lineage>
</organism>
<protein>
    <submittedName>
        <fullName evidence="1">Reverse transcriptase domain protein</fullName>
    </submittedName>
</protein>
<name>A0ACC3ZDH0_COLTU</name>